<keyword evidence="4 5" id="KW-0472">Membrane</keyword>
<dbReference type="GO" id="GO:0016020">
    <property type="term" value="C:membrane"/>
    <property type="evidence" value="ECO:0007669"/>
    <property type="project" value="UniProtKB-SubCell"/>
</dbReference>
<keyword evidence="3 5" id="KW-1133">Transmembrane helix</keyword>
<dbReference type="InterPro" id="IPR013525">
    <property type="entry name" value="ABC2_TM"/>
</dbReference>
<keyword evidence="2 5" id="KW-0812">Transmembrane</keyword>
<evidence type="ECO:0000313" key="7">
    <source>
        <dbReference type="EMBL" id="CAD9624452.1"/>
    </source>
</evidence>
<dbReference type="EMBL" id="HBGZ01027757">
    <property type="protein sequence ID" value="CAD9624452.1"/>
    <property type="molecule type" value="Transcribed_RNA"/>
</dbReference>
<evidence type="ECO:0000256" key="4">
    <source>
        <dbReference type="ARBA" id="ARBA00023136"/>
    </source>
</evidence>
<evidence type="ECO:0000256" key="1">
    <source>
        <dbReference type="ARBA" id="ARBA00004141"/>
    </source>
</evidence>
<feature type="transmembrane region" description="Helical" evidence="5">
    <location>
        <begin position="61"/>
        <end position="83"/>
    </location>
</feature>
<accession>A0A7S2M5X5</accession>
<organism evidence="7">
    <name type="scientific">Skeletonema marinoi</name>
    <dbReference type="NCBI Taxonomy" id="267567"/>
    <lineage>
        <taxon>Eukaryota</taxon>
        <taxon>Sar</taxon>
        <taxon>Stramenopiles</taxon>
        <taxon>Ochrophyta</taxon>
        <taxon>Bacillariophyta</taxon>
        <taxon>Coscinodiscophyceae</taxon>
        <taxon>Thalassiosirophycidae</taxon>
        <taxon>Thalassiosirales</taxon>
        <taxon>Skeletonemataceae</taxon>
        <taxon>Skeletonema</taxon>
        <taxon>Skeletonema marinoi-dohrnii complex</taxon>
    </lineage>
</organism>
<dbReference type="GO" id="GO:0140359">
    <property type="term" value="F:ABC-type transporter activity"/>
    <property type="evidence" value="ECO:0007669"/>
    <property type="project" value="InterPro"/>
</dbReference>
<comment type="subcellular location">
    <subcellularLocation>
        <location evidence="1">Membrane</location>
        <topology evidence="1">Multi-pass membrane protein</topology>
    </subcellularLocation>
</comment>
<sequence length="158" mass="17347">MSLCALLQSAIAIPMMSLWNMSISKSASFFKMFSVFCVGGVVGNSIVLLTSILSFSQDFEFLLGSASVIVFLAMSGGFVPYPYMESWILWLQWISPIKYSFQAFTWSLLSGTSTAELIDQLELNTPPNVSLNLVILVGIFCLCSACSVVALSRQKEVR</sequence>
<feature type="transmembrane region" description="Helical" evidence="5">
    <location>
        <begin position="28"/>
        <end position="49"/>
    </location>
</feature>
<name>A0A7S2M5X5_9STRA</name>
<evidence type="ECO:0000256" key="5">
    <source>
        <dbReference type="SAM" id="Phobius"/>
    </source>
</evidence>
<gene>
    <name evidence="7" type="ORF">SMAR0320_LOCUS19749</name>
</gene>
<dbReference type="Pfam" id="PF01061">
    <property type="entry name" value="ABC2_membrane"/>
    <property type="match status" value="1"/>
</dbReference>
<feature type="domain" description="ABC-2 type transporter transmembrane" evidence="6">
    <location>
        <begin position="6"/>
        <end position="108"/>
    </location>
</feature>
<evidence type="ECO:0000256" key="3">
    <source>
        <dbReference type="ARBA" id="ARBA00022989"/>
    </source>
</evidence>
<evidence type="ECO:0000256" key="2">
    <source>
        <dbReference type="ARBA" id="ARBA00022692"/>
    </source>
</evidence>
<evidence type="ECO:0000259" key="6">
    <source>
        <dbReference type="Pfam" id="PF01061"/>
    </source>
</evidence>
<reference evidence="7" key="1">
    <citation type="submission" date="2021-01" db="EMBL/GenBank/DDBJ databases">
        <authorList>
            <person name="Corre E."/>
            <person name="Pelletier E."/>
            <person name="Niang G."/>
            <person name="Scheremetjew M."/>
            <person name="Finn R."/>
            <person name="Kale V."/>
            <person name="Holt S."/>
            <person name="Cochrane G."/>
            <person name="Meng A."/>
            <person name="Brown T."/>
            <person name="Cohen L."/>
        </authorList>
    </citation>
    <scope>NUCLEOTIDE SEQUENCE</scope>
    <source>
        <strain evidence="7">SM1012Den-03</strain>
    </source>
</reference>
<dbReference type="AlphaFoldDB" id="A0A7S2M5X5"/>
<feature type="transmembrane region" description="Helical" evidence="5">
    <location>
        <begin position="129"/>
        <end position="151"/>
    </location>
</feature>
<proteinExistence type="predicted"/>
<protein>
    <recommendedName>
        <fullName evidence="6">ABC-2 type transporter transmembrane domain-containing protein</fullName>
    </recommendedName>
</protein>